<evidence type="ECO:0000313" key="2">
    <source>
        <dbReference type="EMBL" id="MPC94858.1"/>
    </source>
</evidence>
<name>A0A5B7JP38_PORTR</name>
<gene>
    <name evidence="2" type="ORF">E2C01_090048</name>
</gene>
<dbReference type="EMBL" id="VSRR010100087">
    <property type="protein sequence ID" value="MPC94858.1"/>
    <property type="molecule type" value="Genomic_DNA"/>
</dbReference>
<dbReference type="Proteomes" id="UP000324222">
    <property type="component" value="Unassembled WGS sequence"/>
</dbReference>
<feature type="region of interest" description="Disordered" evidence="1">
    <location>
        <begin position="91"/>
        <end position="144"/>
    </location>
</feature>
<evidence type="ECO:0000256" key="1">
    <source>
        <dbReference type="SAM" id="MobiDB-lite"/>
    </source>
</evidence>
<accession>A0A5B7JP38</accession>
<dbReference type="AlphaFoldDB" id="A0A5B7JP38"/>
<reference evidence="2 3" key="1">
    <citation type="submission" date="2019-05" db="EMBL/GenBank/DDBJ databases">
        <title>Another draft genome of Portunus trituberculatus and its Hox gene families provides insights of decapod evolution.</title>
        <authorList>
            <person name="Jeong J.-H."/>
            <person name="Song I."/>
            <person name="Kim S."/>
            <person name="Choi T."/>
            <person name="Kim D."/>
            <person name="Ryu S."/>
            <person name="Kim W."/>
        </authorList>
    </citation>
    <scope>NUCLEOTIDE SEQUENCE [LARGE SCALE GENOMIC DNA]</scope>
    <source>
        <tissue evidence="2">Muscle</tissue>
    </source>
</reference>
<feature type="compositionally biased region" description="Basic and acidic residues" evidence="1">
    <location>
        <begin position="91"/>
        <end position="100"/>
    </location>
</feature>
<protein>
    <submittedName>
        <fullName evidence="2">Uncharacterized protein</fullName>
    </submittedName>
</protein>
<feature type="compositionally biased region" description="Low complexity" evidence="1">
    <location>
        <begin position="121"/>
        <end position="131"/>
    </location>
</feature>
<proteinExistence type="predicted"/>
<comment type="caution">
    <text evidence="2">The sequence shown here is derived from an EMBL/GenBank/DDBJ whole genome shotgun (WGS) entry which is preliminary data.</text>
</comment>
<sequence>MNILAKLTCGMGVAGPHTYAAAETGRWLVRWADEASPHAGVHTGGVAWSRCGAAEQLGVGVRGVDSRACRGGGCGGGGWCEAGGMRARYLHSGEGEDQVRASEGNALGHSSHKDDAPGPRPTTVGTTRGAPQARHPRGHREADP</sequence>
<keyword evidence="3" id="KW-1185">Reference proteome</keyword>
<organism evidence="2 3">
    <name type="scientific">Portunus trituberculatus</name>
    <name type="common">Swimming crab</name>
    <name type="synonym">Neptunus trituberculatus</name>
    <dbReference type="NCBI Taxonomy" id="210409"/>
    <lineage>
        <taxon>Eukaryota</taxon>
        <taxon>Metazoa</taxon>
        <taxon>Ecdysozoa</taxon>
        <taxon>Arthropoda</taxon>
        <taxon>Crustacea</taxon>
        <taxon>Multicrustacea</taxon>
        <taxon>Malacostraca</taxon>
        <taxon>Eumalacostraca</taxon>
        <taxon>Eucarida</taxon>
        <taxon>Decapoda</taxon>
        <taxon>Pleocyemata</taxon>
        <taxon>Brachyura</taxon>
        <taxon>Eubrachyura</taxon>
        <taxon>Portunoidea</taxon>
        <taxon>Portunidae</taxon>
        <taxon>Portuninae</taxon>
        <taxon>Portunus</taxon>
    </lineage>
</organism>
<evidence type="ECO:0000313" key="3">
    <source>
        <dbReference type="Proteomes" id="UP000324222"/>
    </source>
</evidence>